<reference evidence="3 4" key="1">
    <citation type="submission" date="2019-08" db="EMBL/GenBank/DDBJ databases">
        <title>Draft genome sequences of two oriental melons (Cucumis melo L. var makuwa).</title>
        <authorList>
            <person name="Kwon S.-Y."/>
        </authorList>
    </citation>
    <scope>NUCLEOTIDE SEQUENCE [LARGE SCALE GENOMIC DNA]</scope>
    <source>
        <strain evidence="4">cv. Chang Bougi</strain>
        <strain evidence="3">cv. SW 3</strain>
        <tissue evidence="2">Leaf</tissue>
    </source>
</reference>
<dbReference type="EMBL" id="SSTD01018615">
    <property type="protein sequence ID" value="TYJ97772.1"/>
    <property type="molecule type" value="Genomic_DNA"/>
</dbReference>
<evidence type="ECO:0000313" key="3">
    <source>
        <dbReference type="Proteomes" id="UP000321393"/>
    </source>
</evidence>
<dbReference type="EMBL" id="SSTE01014036">
    <property type="protein sequence ID" value="KAA0046441.1"/>
    <property type="molecule type" value="Genomic_DNA"/>
</dbReference>
<accession>A0A5D3BDC5</accession>
<dbReference type="AlphaFoldDB" id="A0A5D3BDC5"/>
<comment type="caution">
    <text evidence="2">The sequence shown here is derived from an EMBL/GenBank/DDBJ whole genome shotgun (WGS) entry which is preliminary data.</text>
</comment>
<dbReference type="Proteomes" id="UP000321393">
    <property type="component" value="Unassembled WGS sequence"/>
</dbReference>
<protein>
    <submittedName>
        <fullName evidence="2">Uncharacterized protein</fullName>
    </submittedName>
</protein>
<evidence type="ECO:0000313" key="2">
    <source>
        <dbReference type="EMBL" id="TYJ97772.1"/>
    </source>
</evidence>
<dbReference type="Proteomes" id="UP000321947">
    <property type="component" value="Unassembled WGS sequence"/>
</dbReference>
<sequence>MNLNPTTTNDDRAYLDRSLKILTTKGYVEDPFAPSPPLVDHPPAPFDVEHPPALLMSGNLILLLARTIAPSHLWNSLLSGFLLSLIDPRVDSVSVDLLTPNIDDQHIDNKTEKSYSEDPKYGIVLIDVSSEGEDVPLPFVQVLLEPKE</sequence>
<proteinExistence type="predicted"/>
<organism evidence="2 4">
    <name type="scientific">Cucumis melo var. makuwa</name>
    <name type="common">Oriental melon</name>
    <dbReference type="NCBI Taxonomy" id="1194695"/>
    <lineage>
        <taxon>Eukaryota</taxon>
        <taxon>Viridiplantae</taxon>
        <taxon>Streptophyta</taxon>
        <taxon>Embryophyta</taxon>
        <taxon>Tracheophyta</taxon>
        <taxon>Spermatophyta</taxon>
        <taxon>Magnoliopsida</taxon>
        <taxon>eudicotyledons</taxon>
        <taxon>Gunneridae</taxon>
        <taxon>Pentapetalae</taxon>
        <taxon>rosids</taxon>
        <taxon>fabids</taxon>
        <taxon>Cucurbitales</taxon>
        <taxon>Cucurbitaceae</taxon>
        <taxon>Benincaseae</taxon>
        <taxon>Cucumis</taxon>
    </lineage>
</organism>
<gene>
    <name evidence="2" type="ORF">E5676_scaffold1251G00870</name>
    <name evidence="1" type="ORF">E6C27_scaffold543G00070</name>
</gene>
<evidence type="ECO:0000313" key="1">
    <source>
        <dbReference type="EMBL" id="KAA0046441.1"/>
    </source>
</evidence>
<name>A0A5D3BDC5_CUCMM</name>
<evidence type="ECO:0000313" key="4">
    <source>
        <dbReference type="Proteomes" id="UP000321947"/>
    </source>
</evidence>